<proteinExistence type="predicted"/>
<dbReference type="Pfam" id="PF03004">
    <property type="entry name" value="Transposase_24"/>
    <property type="match status" value="1"/>
</dbReference>
<keyword evidence="3" id="KW-1185">Reference proteome</keyword>
<evidence type="ECO:0000313" key="3">
    <source>
        <dbReference type="Proteomes" id="UP001281410"/>
    </source>
</evidence>
<gene>
    <name evidence="2" type="ORF">Dsin_009411</name>
</gene>
<name>A0AAE0AQH8_9ROSI</name>
<reference evidence="2" key="1">
    <citation type="journal article" date="2023" name="Plant J.">
        <title>Genome sequences and population genomics provide insights into the demographic history, inbreeding, and mutation load of two 'living fossil' tree species of Dipteronia.</title>
        <authorList>
            <person name="Feng Y."/>
            <person name="Comes H.P."/>
            <person name="Chen J."/>
            <person name="Zhu S."/>
            <person name="Lu R."/>
            <person name="Zhang X."/>
            <person name="Li P."/>
            <person name="Qiu J."/>
            <person name="Olsen K.M."/>
            <person name="Qiu Y."/>
        </authorList>
    </citation>
    <scope>NUCLEOTIDE SEQUENCE</scope>
    <source>
        <strain evidence="2">NBL</strain>
    </source>
</reference>
<feature type="compositionally biased region" description="Basic residues" evidence="1">
    <location>
        <begin position="49"/>
        <end position="59"/>
    </location>
</feature>
<protein>
    <recommendedName>
        <fullName evidence="4">Transposase, Ptta/En/Spm, plant</fullName>
    </recommendedName>
</protein>
<comment type="caution">
    <text evidence="2">The sequence shown here is derived from an EMBL/GenBank/DDBJ whole genome shotgun (WGS) entry which is preliminary data.</text>
</comment>
<dbReference type="AlphaFoldDB" id="A0AAE0AQH8"/>
<evidence type="ECO:0000256" key="1">
    <source>
        <dbReference type="SAM" id="MobiDB-lite"/>
    </source>
</evidence>
<dbReference type="InterPro" id="IPR004252">
    <property type="entry name" value="Probable_transposase_24"/>
</dbReference>
<sequence length="306" mass="35590">MAKSYRRTTSTSIEQHDLVIPSLNDQIIDTQELRSDGQPNSEGSEGVKTKGRGKGKGIKGHGMTIEVHDNMIITIEAIRNLGVLFKQSIKCPWVTYIEYPKEDLDTLYARFKSNFNYTCSEEVLRAAFNEHVRIRYPEWMLSIRQSVFKEFKTNAKRYTNGPDHILVTTWKKVRETKKKSRYERHSSSHYKFCSNAKYRKEELDCYVQLDRNGIEPSPFEFFKKFHSYKEGNWASEKAEKMHKKMDSNKPPPETENARAKEWEIYREVTGKPKHDRVLGLGTGLKPSDVFTSSISTNCGKRICLER</sequence>
<dbReference type="EMBL" id="JANJYJ010000003">
    <property type="protein sequence ID" value="KAK3222386.1"/>
    <property type="molecule type" value="Genomic_DNA"/>
</dbReference>
<accession>A0AAE0AQH8</accession>
<evidence type="ECO:0000313" key="2">
    <source>
        <dbReference type="EMBL" id="KAK3222386.1"/>
    </source>
</evidence>
<dbReference type="Proteomes" id="UP001281410">
    <property type="component" value="Unassembled WGS sequence"/>
</dbReference>
<feature type="region of interest" description="Disordered" evidence="1">
    <location>
        <begin position="32"/>
        <end position="61"/>
    </location>
</feature>
<evidence type="ECO:0008006" key="4">
    <source>
        <dbReference type="Google" id="ProtNLM"/>
    </source>
</evidence>
<organism evidence="2 3">
    <name type="scientific">Dipteronia sinensis</name>
    <dbReference type="NCBI Taxonomy" id="43782"/>
    <lineage>
        <taxon>Eukaryota</taxon>
        <taxon>Viridiplantae</taxon>
        <taxon>Streptophyta</taxon>
        <taxon>Embryophyta</taxon>
        <taxon>Tracheophyta</taxon>
        <taxon>Spermatophyta</taxon>
        <taxon>Magnoliopsida</taxon>
        <taxon>eudicotyledons</taxon>
        <taxon>Gunneridae</taxon>
        <taxon>Pentapetalae</taxon>
        <taxon>rosids</taxon>
        <taxon>malvids</taxon>
        <taxon>Sapindales</taxon>
        <taxon>Sapindaceae</taxon>
        <taxon>Hippocastanoideae</taxon>
        <taxon>Acereae</taxon>
        <taxon>Dipteronia</taxon>
    </lineage>
</organism>